<keyword evidence="2" id="KW-1185">Reference proteome</keyword>
<dbReference type="Proteomes" id="UP000887159">
    <property type="component" value="Unassembled WGS sequence"/>
</dbReference>
<sequence length="100" mass="11833">MAKSGFQKCFDDRYKQWQKCVVAQGFYISKEDVFQQLNGQYFLSYRHRLGTFESYFTLQDDKGREFTAAVIQELTNLWPTYKIINGRPAYIQLVKDPLSD</sequence>
<reference evidence="1" key="1">
    <citation type="submission" date="2020-08" db="EMBL/GenBank/DDBJ databases">
        <title>Multicomponent nature underlies the extraordinary mechanical properties of spider dragline silk.</title>
        <authorList>
            <person name="Kono N."/>
            <person name="Nakamura H."/>
            <person name="Mori M."/>
            <person name="Yoshida Y."/>
            <person name="Ohtoshi R."/>
            <person name="Malay A.D."/>
            <person name="Moran D.A.P."/>
            <person name="Tomita M."/>
            <person name="Numata K."/>
            <person name="Arakawa K."/>
        </authorList>
    </citation>
    <scope>NUCLEOTIDE SEQUENCE</scope>
</reference>
<comment type="caution">
    <text evidence="1">The sequence shown here is derived from an EMBL/GenBank/DDBJ whole genome shotgun (WGS) entry which is preliminary data.</text>
</comment>
<evidence type="ECO:0000313" key="2">
    <source>
        <dbReference type="Proteomes" id="UP000887159"/>
    </source>
</evidence>
<gene>
    <name evidence="1" type="ORF">TNCV_4845761</name>
</gene>
<dbReference type="EMBL" id="BMAU01021435">
    <property type="protein sequence ID" value="GFY36204.1"/>
    <property type="molecule type" value="Genomic_DNA"/>
</dbReference>
<evidence type="ECO:0000313" key="1">
    <source>
        <dbReference type="EMBL" id="GFY36204.1"/>
    </source>
</evidence>
<name>A0A8X6WJL6_TRICX</name>
<protein>
    <submittedName>
        <fullName evidence="1">Uncharacterized protein</fullName>
    </submittedName>
</protein>
<proteinExistence type="predicted"/>
<dbReference type="AlphaFoldDB" id="A0A8X6WJL6"/>
<accession>A0A8X6WJL6</accession>
<organism evidence="1 2">
    <name type="scientific">Trichonephila clavipes</name>
    <name type="common">Golden silk orbweaver</name>
    <name type="synonym">Nephila clavipes</name>
    <dbReference type="NCBI Taxonomy" id="2585209"/>
    <lineage>
        <taxon>Eukaryota</taxon>
        <taxon>Metazoa</taxon>
        <taxon>Ecdysozoa</taxon>
        <taxon>Arthropoda</taxon>
        <taxon>Chelicerata</taxon>
        <taxon>Arachnida</taxon>
        <taxon>Araneae</taxon>
        <taxon>Araneomorphae</taxon>
        <taxon>Entelegynae</taxon>
        <taxon>Araneoidea</taxon>
        <taxon>Nephilidae</taxon>
        <taxon>Trichonephila</taxon>
    </lineage>
</organism>